<dbReference type="RefSeq" id="XP_031415238.2">
    <property type="nucleotide sequence ID" value="XM_031559378.2"/>
</dbReference>
<dbReference type="Proteomes" id="UP000515152">
    <property type="component" value="Chromosome 22"/>
</dbReference>
<name>A0A6P8EGV3_CLUHA</name>
<evidence type="ECO:0000313" key="2">
    <source>
        <dbReference type="Proteomes" id="UP000515152"/>
    </source>
</evidence>
<accession>A0A6P8EGV3</accession>
<gene>
    <name evidence="3" type="primary">LOC116218322</name>
</gene>
<evidence type="ECO:0000313" key="3">
    <source>
        <dbReference type="RefSeq" id="XP_031415238.2"/>
    </source>
</evidence>
<sequence>MSTRVSSVASLRLPEIQHPFTKLGDPDTLSLTGCSTDRTGNHNHLTRRSRPMSEEEKSLDSAFRSQSSKGLRSLRQERAQRADNGSFIVPPPILEGVEVILTPDRETPRLPIFGQRVAPESRTKSHVSQAISSSATSSSCPGAQLRIQVDQLEHEFRQKTQAAGSLSLKNMFRSNNPEGKATVNRYTLTNIYILPHKKAVIGFDELCCAIQEPVLTGPAAWLSPAQAPNLGYVLRASQALSLLRGPARSSLGPQV</sequence>
<protein>
    <submittedName>
        <fullName evidence="3">Uncharacterized protein LOC116218322</fullName>
    </submittedName>
</protein>
<evidence type="ECO:0000256" key="1">
    <source>
        <dbReference type="SAM" id="MobiDB-lite"/>
    </source>
</evidence>
<reference evidence="3" key="1">
    <citation type="submission" date="2025-08" db="UniProtKB">
        <authorList>
            <consortium name="RefSeq"/>
        </authorList>
    </citation>
    <scope>IDENTIFICATION</scope>
</reference>
<dbReference type="OrthoDB" id="8958683at2759"/>
<dbReference type="GeneID" id="116218322"/>
<proteinExistence type="predicted"/>
<dbReference type="AlphaFoldDB" id="A0A6P8EGV3"/>
<feature type="compositionally biased region" description="Polar residues" evidence="1">
    <location>
        <begin position="29"/>
        <end position="38"/>
    </location>
</feature>
<feature type="region of interest" description="Disordered" evidence="1">
    <location>
        <begin position="23"/>
        <end position="87"/>
    </location>
</feature>
<keyword evidence="2" id="KW-1185">Reference proteome</keyword>
<dbReference type="KEGG" id="char:116218322"/>
<organism evidence="2 3">
    <name type="scientific">Clupea harengus</name>
    <name type="common">Atlantic herring</name>
    <dbReference type="NCBI Taxonomy" id="7950"/>
    <lineage>
        <taxon>Eukaryota</taxon>
        <taxon>Metazoa</taxon>
        <taxon>Chordata</taxon>
        <taxon>Craniata</taxon>
        <taxon>Vertebrata</taxon>
        <taxon>Euteleostomi</taxon>
        <taxon>Actinopterygii</taxon>
        <taxon>Neopterygii</taxon>
        <taxon>Teleostei</taxon>
        <taxon>Clupei</taxon>
        <taxon>Clupeiformes</taxon>
        <taxon>Clupeoidei</taxon>
        <taxon>Clupeidae</taxon>
        <taxon>Clupea</taxon>
    </lineage>
</organism>